<sequence>MITKYFDKDTTWSRAQLLLFVLGFIIVCIPLFSMDYLITLDGPNHLYSSGIFYKLLQEQTVYNNYIGFNSEFTPNYFTVIILGALQKVFSGSIALKIFHFLHIILLLSGAYFWSNAHASGKRVYPFLVLPFVYSYLFFSGFYNFIFSVSFLLWVLGFYERMKNKAWRAHHFFILGALLFITYSTHIISFFFVGLYLAIDQLIVLKNHHWNKDRIRHSFYLLFASSPGLILTFLFMGSRQAEYNWIELSELIQRLTSGFSIVIKNETSEELTAINWSKLITLALALMLFIYQFFAGKKSWSLVITTISILVLYFLLPDSVGYASVFSVRIEYIFWLFIIIGATRAALLNNYTLSISAIAGLGLLIFQVNANLPYWKMLNGHAKSIFTATQHVENNTVVYPVFNSLIWDDYHISNIMGTTGKDIMILENTSARQDYFPITYLAPFEKCLQTTMTSNYECNGYSVKIDYLLIVGKYQLDPSNKLAVSLYSLARNEGEVVFEDDFVQLLKLPTHQN</sequence>
<evidence type="ECO:0000313" key="3">
    <source>
        <dbReference type="Proteomes" id="UP000683507"/>
    </source>
</evidence>
<feature type="transmembrane region" description="Helical" evidence="1">
    <location>
        <begin position="170"/>
        <end position="198"/>
    </location>
</feature>
<dbReference type="AlphaFoldDB" id="A0A916JPJ0"/>
<feature type="transmembrane region" description="Helical" evidence="1">
    <location>
        <begin position="352"/>
        <end position="374"/>
    </location>
</feature>
<feature type="transmembrane region" description="Helical" evidence="1">
    <location>
        <begin position="17"/>
        <end position="38"/>
    </location>
</feature>
<dbReference type="Proteomes" id="UP000683507">
    <property type="component" value="Chromosome"/>
</dbReference>
<feature type="transmembrane region" description="Helical" evidence="1">
    <location>
        <begin position="272"/>
        <end position="293"/>
    </location>
</feature>
<feature type="transmembrane region" description="Helical" evidence="1">
    <location>
        <begin position="299"/>
        <end position="315"/>
    </location>
</feature>
<feature type="transmembrane region" description="Helical" evidence="1">
    <location>
        <begin position="218"/>
        <end position="235"/>
    </location>
</feature>
<feature type="transmembrane region" description="Helical" evidence="1">
    <location>
        <begin position="133"/>
        <end position="158"/>
    </location>
</feature>
<dbReference type="KEGG" id="ptan:CRYO30217_02772"/>
<keyword evidence="1" id="KW-0812">Transmembrane</keyword>
<name>A0A916JPJ0_9FLAO</name>
<reference evidence="2" key="1">
    <citation type="submission" date="2021-04" db="EMBL/GenBank/DDBJ databases">
        <authorList>
            <person name="Rodrigo-Torres L."/>
            <person name="Arahal R. D."/>
            <person name="Lucena T."/>
        </authorList>
    </citation>
    <scope>NUCLEOTIDE SEQUENCE</scope>
    <source>
        <strain evidence="2">AS29M-1</strain>
    </source>
</reference>
<feature type="transmembrane region" description="Helical" evidence="1">
    <location>
        <begin position="93"/>
        <end position="113"/>
    </location>
</feature>
<keyword evidence="1" id="KW-0472">Membrane</keyword>
<organism evidence="2 3">
    <name type="scientific">Parvicella tangerina</name>
    <dbReference type="NCBI Taxonomy" id="2829795"/>
    <lineage>
        <taxon>Bacteria</taxon>
        <taxon>Pseudomonadati</taxon>
        <taxon>Bacteroidota</taxon>
        <taxon>Flavobacteriia</taxon>
        <taxon>Flavobacteriales</taxon>
        <taxon>Parvicellaceae</taxon>
        <taxon>Parvicella</taxon>
    </lineage>
</organism>
<dbReference type="EMBL" id="OU015584">
    <property type="protein sequence ID" value="CAG5085489.1"/>
    <property type="molecule type" value="Genomic_DNA"/>
</dbReference>
<protein>
    <submittedName>
        <fullName evidence="2">Uncharacterized protein</fullName>
    </submittedName>
</protein>
<feature type="transmembrane region" description="Helical" evidence="1">
    <location>
        <begin position="327"/>
        <end position="346"/>
    </location>
</feature>
<evidence type="ECO:0000313" key="2">
    <source>
        <dbReference type="EMBL" id="CAG5085489.1"/>
    </source>
</evidence>
<evidence type="ECO:0000256" key="1">
    <source>
        <dbReference type="SAM" id="Phobius"/>
    </source>
</evidence>
<accession>A0A916JPJ0</accession>
<keyword evidence="1" id="KW-1133">Transmembrane helix</keyword>
<proteinExistence type="predicted"/>
<dbReference type="RefSeq" id="WP_258542976.1">
    <property type="nucleotide sequence ID" value="NZ_OU015584.1"/>
</dbReference>
<gene>
    <name evidence="2" type="ORF">CRYO30217_02772</name>
</gene>
<keyword evidence="3" id="KW-1185">Reference proteome</keyword>